<keyword evidence="8" id="KW-1185">Reference proteome</keyword>
<proteinExistence type="predicted"/>
<dbReference type="PANTHER" id="PTHR30505">
    <property type="entry name" value="FRUCTOSE-LIKE PERMEASE"/>
    <property type="match status" value="1"/>
</dbReference>
<dbReference type="GO" id="GO:0009401">
    <property type="term" value="P:phosphoenolpyruvate-dependent sugar phosphotransferase system"/>
    <property type="evidence" value="ECO:0007669"/>
    <property type="project" value="UniProtKB-KW"/>
</dbReference>
<dbReference type="InterPro" id="IPR003501">
    <property type="entry name" value="PTS_EIIB_2/3"/>
</dbReference>
<keyword evidence="5" id="KW-0598">Phosphotransferase system</keyword>
<organism evidence="7 8">
    <name type="scientific">Caldinitratiruptor microaerophilus</name>
    <dbReference type="NCBI Taxonomy" id="671077"/>
    <lineage>
        <taxon>Bacteria</taxon>
        <taxon>Bacillati</taxon>
        <taxon>Bacillota</taxon>
        <taxon>Clostridia</taxon>
        <taxon>Eubacteriales</taxon>
        <taxon>Symbiobacteriaceae</taxon>
        <taxon>Caldinitratiruptor</taxon>
    </lineage>
</organism>
<keyword evidence="1" id="KW-0813">Transport</keyword>
<dbReference type="InterPro" id="IPR036095">
    <property type="entry name" value="PTS_EIIB-like_sf"/>
</dbReference>
<keyword evidence="3" id="KW-0762">Sugar transport</keyword>
<evidence type="ECO:0000313" key="7">
    <source>
        <dbReference type="EMBL" id="BDG59486.1"/>
    </source>
</evidence>
<dbReference type="GO" id="GO:0022877">
    <property type="term" value="F:protein-N(PI)-phosphohistidine-fructose phosphotransferase system transporter activity"/>
    <property type="evidence" value="ECO:0007669"/>
    <property type="project" value="InterPro"/>
</dbReference>
<evidence type="ECO:0000256" key="1">
    <source>
        <dbReference type="ARBA" id="ARBA00022448"/>
    </source>
</evidence>
<gene>
    <name evidence="7" type="ORF">caldi_05760</name>
</gene>
<evidence type="ECO:0000259" key="6">
    <source>
        <dbReference type="Pfam" id="PF02302"/>
    </source>
</evidence>
<evidence type="ECO:0000256" key="4">
    <source>
        <dbReference type="ARBA" id="ARBA00022679"/>
    </source>
</evidence>
<keyword evidence="4" id="KW-0808">Transferase</keyword>
<dbReference type="GO" id="GO:0005886">
    <property type="term" value="C:plasma membrane"/>
    <property type="evidence" value="ECO:0007669"/>
    <property type="project" value="TreeGrafter"/>
</dbReference>
<evidence type="ECO:0000256" key="2">
    <source>
        <dbReference type="ARBA" id="ARBA00022553"/>
    </source>
</evidence>
<dbReference type="AlphaFoldDB" id="A0AA35CLG2"/>
<name>A0AA35CLG2_9FIRM</name>
<dbReference type="InterPro" id="IPR003353">
    <property type="entry name" value="PTS_IIB_fruc"/>
</dbReference>
<dbReference type="EMBL" id="AP025628">
    <property type="protein sequence ID" value="BDG59486.1"/>
    <property type="molecule type" value="Genomic_DNA"/>
</dbReference>
<keyword evidence="2" id="KW-0597">Phosphoprotein</keyword>
<evidence type="ECO:0000256" key="5">
    <source>
        <dbReference type="ARBA" id="ARBA00022683"/>
    </source>
</evidence>
<dbReference type="Proteomes" id="UP001163687">
    <property type="component" value="Chromosome"/>
</dbReference>
<dbReference type="SUPFAM" id="SSF52794">
    <property type="entry name" value="PTS system IIB component-like"/>
    <property type="match status" value="1"/>
</dbReference>
<dbReference type="Pfam" id="PF02302">
    <property type="entry name" value="PTS_IIB"/>
    <property type="match status" value="1"/>
</dbReference>
<dbReference type="NCBIfam" id="TIGR00829">
    <property type="entry name" value="FRU"/>
    <property type="match status" value="1"/>
</dbReference>
<protein>
    <recommendedName>
        <fullName evidence="6">Phosphotransferase system EIIB component type 2/3 domain-containing protein</fullName>
    </recommendedName>
</protein>
<sequence>MPRKVVAVTACPTGIAHTYMAAEALEKAARERGIEIRVETRGSVGVENPLTPEEIEAADAVIVAADAKVA</sequence>
<dbReference type="CDD" id="cd05569">
    <property type="entry name" value="PTS_IIB_fructose"/>
    <property type="match status" value="1"/>
</dbReference>
<dbReference type="GO" id="GO:0090563">
    <property type="term" value="F:protein-phosphocysteine-sugar phosphotransferase activity"/>
    <property type="evidence" value="ECO:0007669"/>
    <property type="project" value="TreeGrafter"/>
</dbReference>
<evidence type="ECO:0000313" key="8">
    <source>
        <dbReference type="Proteomes" id="UP001163687"/>
    </source>
</evidence>
<dbReference type="KEGG" id="cmic:caldi_05760"/>
<dbReference type="InterPro" id="IPR050864">
    <property type="entry name" value="Bacterial_PTS_Sugar_Transport"/>
</dbReference>
<accession>A0AA35CLG2</accession>
<dbReference type="PANTHER" id="PTHR30505:SF0">
    <property type="entry name" value="FRUCTOSE-LIKE PTS SYSTEM EIIBC COMPONENT-RELATED"/>
    <property type="match status" value="1"/>
</dbReference>
<evidence type="ECO:0000256" key="3">
    <source>
        <dbReference type="ARBA" id="ARBA00022597"/>
    </source>
</evidence>
<dbReference type="Gene3D" id="3.40.50.2300">
    <property type="match status" value="1"/>
</dbReference>
<feature type="domain" description="Phosphotransferase system EIIB component type 2/3" evidence="6">
    <location>
        <begin position="6"/>
        <end position="68"/>
    </location>
</feature>
<reference evidence="7" key="1">
    <citation type="submission" date="2022-03" db="EMBL/GenBank/DDBJ databases">
        <title>Complete genome sequence of Caldinitratiruptor microaerophilus.</title>
        <authorList>
            <person name="Mukaiyama R."/>
            <person name="Nishiyama T."/>
            <person name="Ueda K."/>
        </authorList>
    </citation>
    <scope>NUCLEOTIDE SEQUENCE</scope>
    <source>
        <strain evidence="7">JCM 16183</strain>
    </source>
</reference>